<dbReference type="SUPFAM" id="SSF110997">
    <property type="entry name" value="Sporulation related repeat"/>
    <property type="match status" value="1"/>
</dbReference>
<dbReference type="GO" id="GO:0009253">
    <property type="term" value="P:peptidoglycan catabolic process"/>
    <property type="evidence" value="ECO:0007669"/>
    <property type="project" value="InterPro"/>
</dbReference>
<dbReference type="PANTHER" id="PTHR30404:SF0">
    <property type="entry name" value="N-ACETYLMURAMOYL-L-ALANINE AMIDASE AMIC"/>
    <property type="match status" value="1"/>
</dbReference>
<dbReference type="RefSeq" id="WP_092041253.1">
    <property type="nucleotide sequence ID" value="NZ_FOOK01000040.1"/>
</dbReference>
<accession>A0A1I2SFE7</accession>
<dbReference type="InterPro" id="IPR002508">
    <property type="entry name" value="MurNAc-LAA_cat"/>
</dbReference>
<proteinExistence type="predicted"/>
<dbReference type="SMART" id="SM00646">
    <property type="entry name" value="Ami_3"/>
    <property type="match status" value="1"/>
</dbReference>
<sequence length="260" mass="28253">MPLVVIDPGHGGSDPGAVNGSYQEKNYTLSIGLKVRDYLLANYQTNVLMTRTTDTTVSLASRTNLANSNNADYFCSIHINAGGGTGWESYIYNGTVSQKTINAQNTIHSTVMNAIGSKYGVRDRGKKRANFHVLRETAMSAILLENLFIDHSNDLKLLNNSAFITDLSHAIGEGIAKALSLSKKVLYKVIAGSFKDRQNAENRKNYLSSKGISSVIVEVTISGETWYRVQAGAFYSEAEAEARLKQVKDAGISDAYILAG</sequence>
<name>A0A1I2SFE7_9BACL</name>
<dbReference type="Pfam" id="PF01520">
    <property type="entry name" value="Amidase_3"/>
    <property type="match status" value="1"/>
</dbReference>
<dbReference type="GO" id="GO:0030288">
    <property type="term" value="C:outer membrane-bounded periplasmic space"/>
    <property type="evidence" value="ECO:0007669"/>
    <property type="project" value="TreeGrafter"/>
</dbReference>
<evidence type="ECO:0000313" key="4">
    <source>
        <dbReference type="Proteomes" id="UP000198661"/>
    </source>
</evidence>
<dbReference type="GO" id="GO:0008745">
    <property type="term" value="F:N-acetylmuramoyl-L-alanine amidase activity"/>
    <property type="evidence" value="ECO:0007669"/>
    <property type="project" value="InterPro"/>
</dbReference>
<gene>
    <name evidence="3" type="ORF">SAMN04488025_14022</name>
</gene>
<dbReference type="CDD" id="cd02696">
    <property type="entry name" value="MurNAc-LAA"/>
    <property type="match status" value="1"/>
</dbReference>
<dbReference type="Gene3D" id="3.30.70.1070">
    <property type="entry name" value="Sporulation related repeat"/>
    <property type="match status" value="1"/>
</dbReference>
<evidence type="ECO:0000313" key="3">
    <source>
        <dbReference type="EMBL" id="SFG50449.1"/>
    </source>
</evidence>
<dbReference type="STRING" id="201973.SAMN04488025_14022"/>
<dbReference type="GO" id="GO:0042834">
    <property type="term" value="F:peptidoglycan binding"/>
    <property type="evidence" value="ECO:0007669"/>
    <property type="project" value="InterPro"/>
</dbReference>
<dbReference type="InterPro" id="IPR007730">
    <property type="entry name" value="SPOR-like_dom"/>
</dbReference>
<dbReference type="Proteomes" id="UP000198661">
    <property type="component" value="Unassembled WGS sequence"/>
</dbReference>
<dbReference type="PROSITE" id="PS51724">
    <property type="entry name" value="SPOR"/>
    <property type="match status" value="1"/>
</dbReference>
<dbReference type="PANTHER" id="PTHR30404">
    <property type="entry name" value="N-ACETYLMURAMOYL-L-ALANINE AMIDASE"/>
    <property type="match status" value="1"/>
</dbReference>
<dbReference type="OrthoDB" id="9763643at2"/>
<feature type="domain" description="SPOR" evidence="2">
    <location>
        <begin position="181"/>
        <end position="259"/>
    </location>
</feature>
<keyword evidence="1" id="KW-0378">Hydrolase</keyword>
<evidence type="ECO:0000259" key="2">
    <source>
        <dbReference type="PROSITE" id="PS51724"/>
    </source>
</evidence>
<dbReference type="InterPro" id="IPR036680">
    <property type="entry name" value="SPOR-like_sf"/>
</dbReference>
<dbReference type="Gene3D" id="3.40.630.40">
    <property type="entry name" value="Zn-dependent exopeptidases"/>
    <property type="match status" value="1"/>
</dbReference>
<organism evidence="3 4">
    <name type="scientific">Planifilum fulgidum</name>
    <dbReference type="NCBI Taxonomy" id="201973"/>
    <lineage>
        <taxon>Bacteria</taxon>
        <taxon>Bacillati</taxon>
        <taxon>Bacillota</taxon>
        <taxon>Bacilli</taxon>
        <taxon>Bacillales</taxon>
        <taxon>Thermoactinomycetaceae</taxon>
        <taxon>Planifilum</taxon>
    </lineage>
</organism>
<dbReference type="EMBL" id="FOOK01000040">
    <property type="protein sequence ID" value="SFG50449.1"/>
    <property type="molecule type" value="Genomic_DNA"/>
</dbReference>
<evidence type="ECO:0000256" key="1">
    <source>
        <dbReference type="ARBA" id="ARBA00022801"/>
    </source>
</evidence>
<reference evidence="4" key="1">
    <citation type="submission" date="2016-10" db="EMBL/GenBank/DDBJ databases">
        <authorList>
            <person name="Varghese N."/>
            <person name="Submissions S."/>
        </authorList>
    </citation>
    <scope>NUCLEOTIDE SEQUENCE [LARGE SCALE GENOMIC DNA]</scope>
    <source>
        <strain evidence="4">DSM 44945</strain>
    </source>
</reference>
<keyword evidence="4" id="KW-1185">Reference proteome</keyword>
<dbReference type="InterPro" id="IPR050695">
    <property type="entry name" value="N-acetylmuramoyl_amidase_3"/>
</dbReference>
<dbReference type="SUPFAM" id="SSF53187">
    <property type="entry name" value="Zn-dependent exopeptidases"/>
    <property type="match status" value="1"/>
</dbReference>
<dbReference type="Pfam" id="PF05036">
    <property type="entry name" value="SPOR"/>
    <property type="match status" value="1"/>
</dbReference>
<protein>
    <submittedName>
        <fullName evidence="3">N-acetylmuramoyl-L-alanine amidase</fullName>
    </submittedName>
</protein>
<dbReference type="AlphaFoldDB" id="A0A1I2SFE7"/>